<proteinExistence type="predicted"/>
<evidence type="ECO:0000313" key="1">
    <source>
        <dbReference type="EMBL" id="PUA40087.1"/>
    </source>
</evidence>
<dbReference type="AlphaFoldDB" id="A0A2T6G7F1"/>
<dbReference type="Proteomes" id="UP000244184">
    <property type="component" value="Unassembled WGS sequence"/>
</dbReference>
<organism evidence="1 2">
    <name type="scientific">Paenibacillus elgii</name>
    <dbReference type="NCBI Taxonomy" id="189691"/>
    <lineage>
        <taxon>Bacteria</taxon>
        <taxon>Bacillati</taxon>
        <taxon>Bacillota</taxon>
        <taxon>Bacilli</taxon>
        <taxon>Bacillales</taxon>
        <taxon>Paenibacillaceae</taxon>
        <taxon>Paenibacillus</taxon>
    </lineage>
</organism>
<evidence type="ECO:0000313" key="2">
    <source>
        <dbReference type="Proteomes" id="UP000244184"/>
    </source>
</evidence>
<sequence>MEKQMLRYVGQQVEIIYLGNDGSMTQRRIAIRSVERGRVKAFCFQRQAPRVFKLENILAVQQVVRHAG</sequence>
<accession>A0A2T6G7F1</accession>
<reference evidence="1 2" key="1">
    <citation type="submission" date="2018-03" db="EMBL/GenBank/DDBJ databases">
        <title>Genome sequence of Paenibacillus elgii strain AC13 an antimicrobial compound producing bacteria.</title>
        <authorList>
            <person name="Kurokawa A.S."/>
            <person name="Araujo J.F."/>
            <person name="Costa R.A."/>
            <person name="Ortega D.B."/>
            <person name="Pires A.S."/>
            <person name="Pappas G.J.Jr."/>
            <person name="Franco O.L."/>
            <person name="Barreto C."/>
            <person name="Magalhaes B.S."/>
            <person name="Kruger R.H."/>
        </authorList>
    </citation>
    <scope>NUCLEOTIDE SEQUENCE [LARGE SCALE GENOMIC DNA]</scope>
    <source>
        <strain evidence="1 2">AC13</strain>
    </source>
</reference>
<gene>
    <name evidence="1" type="ORF">C8Z91_06210</name>
</gene>
<protein>
    <recommendedName>
        <fullName evidence="3">WYL domain-containing protein</fullName>
    </recommendedName>
</protein>
<dbReference type="EMBL" id="PYHP01000018">
    <property type="protein sequence ID" value="PUA40087.1"/>
    <property type="molecule type" value="Genomic_DNA"/>
</dbReference>
<name>A0A2T6G7F1_9BACL</name>
<comment type="caution">
    <text evidence="1">The sequence shown here is derived from an EMBL/GenBank/DDBJ whole genome shotgun (WGS) entry which is preliminary data.</text>
</comment>
<evidence type="ECO:0008006" key="3">
    <source>
        <dbReference type="Google" id="ProtNLM"/>
    </source>
</evidence>